<dbReference type="Proteomes" id="UP001359886">
    <property type="component" value="Unassembled WGS sequence"/>
</dbReference>
<feature type="coiled-coil region" evidence="2">
    <location>
        <begin position="99"/>
        <end position="150"/>
    </location>
</feature>
<reference evidence="5 6" key="1">
    <citation type="submission" date="2024-02" db="EMBL/GenBank/DDBJ databases">
        <title>A novel Wenzhouxiangellaceae bacterium, isolated from coastal sediments.</title>
        <authorList>
            <person name="Du Z.-J."/>
            <person name="Ye Y.-Q."/>
            <person name="Zhang X.-Y."/>
        </authorList>
    </citation>
    <scope>NUCLEOTIDE SEQUENCE [LARGE SCALE GENOMIC DNA]</scope>
    <source>
        <strain evidence="5 6">CH-27</strain>
    </source>
</reference>
<evidence type="ECO:0000256" key="3">
    <source>
        <dbReference type="SAM" id="SignalP"/>
    </source>
</evidence>
<dbReference type="RefSeq" id="WP_354696732.1">
    <property type="nucleotide sequence ID" value="NZ_JAZHOG010000014.1"/>
</dbReference>
<organism evidence="5 6">
    <name type="scientific">Elongatibacter sediminis</name>
    <dbReference type="NCBI Taxonomy" id="3119006"/>
    <lineage>
        <taxon>Bacteria</taxon>
        <taxon>Pseudomonadati</taxon>
        <taxon>Pseudomonadota</taxon>
        <taxon>Gammaproteobacteria</taxon>
        <taxon>Chromatiales</taxon>
        <taxon>Wenzhouxiangellaceae</taxon>
        <taxon>Elongatibacter</taxon>
    </lineage>
</organism>
<evidence type="ECO:0000256" key="1">
    <source>
        <dbReference type="ARBA" id="ARBA00009477"/>
    </source>
</evidence>
<keyword evidence="3" id="KW-0732">Signal</keyword>
<feature type="signal peptide" evidence="3">
    <location>
        <begin position="1"/>
        <end position="22"/>
    </location>
</feature>
<evidence type="ECO:0000313" key="6">
    <source>
        <dbReference type="Proteomes" id="UP001359886"/>
    </source>
</evidence>
<proteinExistence type="inferred from homology"/>
<comment type="caution">
    <text evidence="5">The sequence shown here is derived from an EMBL/GenBank/DDBJ whole genome shotgun (WGS) entry which is preliminary data.</text>
</comment>
<evidence type="ECO:0000313" key="5">
    <source>
        <dbReference type="EMBL" id="MEJ8569406.1"/>
    </source>
</evidence>
<comment type="similarity">
    <text evidence="1">Belongs to the membrane fusion protein (MFP) (TC 8.A.1) family.</text>
</comment>
<dbReference type="Gene3D" id="2.40.30.170">
    <property type="match status" value="1"/>
</dbReference>
<evidence type="ECO:0000256" key="2">
    <source>
        <dbReference type="SAM" id="Coils"/>
    </source>
</evidence>
<sequence length="353" mass="38454">MKRLTAWTLLTIFLPCSLFAQGAPPAPVSVESARKDLFSATLWVPGTVISRNDARVAAETDGRITWVAEPGSRIEAGEAFARIDDTDLKLTLGDNQARLESLRAQKRFQEANLERLQRLQRSDNAAANQIDEAQSQLDMTLQEIQRADIAVAQTRRRIEQTRVAAPFPAVVVERLVQVGEFVSRGTPVARIVDTDNREIRVQAPLSVSPYVRPGLEVSVDHAGSESLSPVARVIPVGDERSRMFEIRVAATDPAWVVGSPVRVALPNSDPRELVAIPRDALVLRGSEMFVLRVTSENTVEKVMVDTGIGLGSMVEVIGAVDAGDRVVVRGAERLRPGQSVIITNAAETKLTNS</sequence>
<dbReference type="InterPro" id="IPR006143">
    <property type="entry name" value="RND_pump_MFP"/>
</dbReference>
<name>A0AAW9RPF8_9GAMM</name>
<dbReference type="Gene3D" id="1.10.287.470">
    <property type="entry name" value="Helix hairpin bin"/>
    <property type="match status" value="1"/>
</dbReference>
<protein>
    <submittedName>
        <fullName evidence="5">Efflux RND transporter periplasmic adaptor subunit</fullName>
    </submittedName>
</protein>
<dbReference type="PANTHER" id="PTHR30469">
    <property type="entry name" value="MULTIDRUG RESISTANCE PROTEIN MDTA"/>
    <property type="match status" value="1"/>
</dbReference>
<dbReference type="Pfam" id="PF25967">
    <property type="entry name" value="RND-MFP_C"/>
    <property type="match status" value="1"/>
</dbReference>
<dbReference type="GO" id="GO:1990281">
    <property type="term" value="C:efflux pump complex"/>
    <property type="evidence" value="ECO:0007669"/>
    <property type="project" value="TreeGrafter"/>
</dbReference>
<dbReference type="InterPro" id="IPR058627">
    <property type="entry name" value="MdtA-like_C"/>
</dbReference>
<dbReference type="GO" id="GO:0015562">
    <property type="term" value="F:efflux transmembrane transporter activity"/>
    <property type="evidence" value="ECO:0007669"/>
    <property type="project" value="TreeGrafter"/>
</dbReference>
<evidence type="ECO:0000259" key="4">
    <source>
        <dbReference type="Pfam" id="PF25967"/>
    </source>
</evidence>
<keyword evidence="2" id="KW-0175">Coiled coil</keyword>
<feature type="domain" description="Multidrug resistance protein MdtA-like C-terminal permuted SH3" evidence="4">
    <location>
        <begin position="274"/>
        <end position="333"/>
    </location>
</feature>
<keyword evidence="6" id="KW-1185">Reference proteome</keyword>
<accession>A0AAW9RPF8</accession>
<dbReference type="Gene3D" id="2.40.50.100">
    <property type="match status" value="1"/>
</dbReference>
<gene>
    <name evidence="5" type="ORF">V3330_17400</name>
</gene>
<dbReference type="AlphaFoldDB" id="A0AAW9RPF8"/>
<dbReference type="SUPFAM" id="SSF111369">
    <property type="entry name" value="HlyD-like secretion proteins"/>
    <property type="match status" value="1"/>
</dbReference>
<dbReference type="Gene3D" id="2.40.420.20">
    <property type="match status" value="1"/>
</dbReference>
<dbReference type="PANTHER" id="PTHR30469:SF15">
    <property type="entry name" value="HLYD FAMILY OF SECRETION PROTEINS"/>
    <property type="match status" value="1"/>
</dbReference>
<feature type="chain" id="PRO_5043734854" evidence="3">
    <location>
        <begin position="23"/>
        <end position="353"/>
    </location>
</feature>
<dbReference type="NCBIfam" id="TIGR01730">
    <property type="entry name" value="RND_mfp"/>
    <property type="match status" value="1"/>
</dbReference>
<dbReference type="EMBL" id="JAZHOG010000014">
    <property type="protein sequence ID" value="MEJ8569406.1"/>
    <property type="molecule type" value="Genomic_DNA"/>
</dbReference>